<dbReference type="InterPro" id="IPR032710">
    <property type="entry name" value="NTF2-like_dom_sf"/>
</dbReference>
<organism evidence="1 2">
    <name type="scientific">Microbaculum marinum</name>
    <dbReference type="NCBI Taxonomy" id="1764581"/>
    <lineage>
        <taxon>Bacteria</taxon>
        <taxon>Pseudomonadati</taxon>
        <taxon>Pseudomonadota</taxon>
        <taxon>Alphaproteobacteria</taxon>
        <taxon>Hyphomicrobiales</taxon>
        <taxon>Tepidamorphaceae</taxon>
        <taxon>Microbaculum</taxon>
    </lineage>
</organism>
<sequence length="131" mass="15056">MAGDTASVDERKEEVRAAINDYLEAVRTWNADLFRSTFHPDANIMHYYVKGDAMRVSTLDEFVESIGSLHEKFDNAEEQALEIDVLLADHIATARVPFRFVMGDRAMEGQDLFNLAKIDGRWKIIHKSYYL</sequence>
<dbReference type="InterPro" id="IPR039437">
    <property type="entry name" value="FrzH/put_lumazine-bd"/>
</dbReference>
<dbReference type="SUPFAM" id="SSF54427">
    <property type="entry name" value="NTF2-like"/>
    <property type="match status" value="1"/>
</dbReference>
<dbReference type="Proteomes" id="UP001378188">
    <property type="component" value="Unassembled WGS sequence"/>
</dbReference>
<proteinExistence type="predicted"/>
<dbReference type="RefSeq" id="WP_340329306.1">
    <property type="nucleotide sequence ID" value="NZ_JAZHOF010000003.1"/>
</dbReference>
<evidence type="ECO:0000313" key="1">
    <source>
        <dbReference type="EMBL" id="MEJ8571608.1"/>
    </source>
</evidence>
<evidence type="ECO:0000313" key="2">
    <source>
        <dbReference type="Proteomes" id="UP001378188"/>
    </source>
</evidence>
<accession>A0AAW9RU84</accession>
<dbReference type="Pfam" id="PF12893">
    <property type="entry name" value="Lumazine_bd_2"/>
    <property type="match status" value="1"/>
</dbReference>
<gene>
    <name evidence="1" type="ORF">V3328_09005</name>
</gene>
<reference evidence="1 2" key="1">
    <citation type="submission" date="2024-02" db="EMBL/GenBank/DDBJ databases">
        <title>Genome analysis and characterization of Microbaculum marinisediminis sp. nov., isolated from marine sediment.</title>
        <authorList>
            <person name="Du Z.-J."/>
            <person name="Ye Y.-Q."/>
            <person name="Zhang Z.-R."/>
            <person name="Yuan S.-M."/>
            <person name="Zhang X.-Y."/>
        </authorList>
    </citation>
    <scope>NUCLEOTIDE SEQUENCE [LARGE SCALE GENOMIC DNA]</scope>
    <source>
        <strain evidence="1 2">SDUM1044001</strain>
    </source>
</reference>
<dbReference type="AlphaFoldDB" id="A0AAW9RU84"/>
<name>A0AAW9RU84_9HYPH</name>
<keyword evidence="2" id="KW-1185">Reference proteome</keyword>
<comment type="caution">
    <text evidence="1">The sequence shown here is derived from an EMBL/GenBank/DDBJ whole genome shotgun (WGS) entry which is preliminary data.</text>
</comment>
<dbReference type="EMBL" id="JAZHOF010000003">
    <property type="protein sequence ID" value="MEJ8571608.1"/>
    <property type="molecule type" value="Genomic_DNA"/>
</dbReference>
<dbReference type="Gene3D" id="3.10.450.50">
    <property type="match status" value="1"/>
</dbReference>
<protein>
    <submittedName>
        <fullName evidence="1">Nuclear transport factor 2 family protein</fullName>
    </submittedName>
</protein>